<dbReference type="Gene3D" id="2.160.20.10">
    <property type="entry name" value="Single-stranded right-handed beta-helix, Pectin lyase-like"/>
    <property type="match status" value="1"/>
</dbReference>
<name>A0A4Z0V6H4_9BACT</name>
<dbReference type="SMART" id="SM00710">
    <property type="entry name" value="PbH1"/>
    <property type="match status" value="5"/>
</dbReference>
<evidence type="ECO:0000256" key="1">
    <source>
        <dbReference type="ARBA" id="ARBA00008834"/>
    </source>
</evidence>
<keyword evidence="7" id="KW-1185">Reference proteome</keyword>
<dbReference type="InterPro" id="IPR006626">
    <property type="entry name" value="PbH1"/>
</dbReference>
<proteinExistence type="inferred from homology"/>
<dbReference type="InterPro" id="IPR012334">
    <property type="entry name" value="Pectin_lyas_fold"/>
</dbReference>
<evidence type="ECO:0000256" key="5">
    <source>
        <dbReference type="SAM" id="SignalP"/>
    </source>
</evidence>
<keyword evidence="3 4" id="KW-0326">Glycosidase</keyword>
<evidence type="ECO:0000313" key="7">
    <source>
        <dbReference type="Proteomes" id="UP000297635"/>
    </source>
</evidence>
<gene>
    <name evidence="6" type="ORF">EZ315_00825</name>
</gene>
<dbReference type="GeneID" id="82148313"/>
<dbReference type="GO" id="GO:0004650">
    <property type="term" value="F:polygalacturonase activity"/>
    <property type="evidence" value="ECO:0007669"/>
    <property type="project" value="InterPro"/>
</dbReference>
<dbReference type="EMBL" id="SJSA01000001">
    <property type="protein sequence ID" value="TGG39323.1"/>
    <property type="molecule type" value="Genomic_DNA"/>
</dbReference>
<dbReference type="Pfam" id="PF00295">
    <property type="entry name" value="Glyco_hydro_28"/>
    <property type="match status" value="1"/>
</dbReference>
<evidence type="ECO:0000256" key="4">
    <source>
        <dbReference type="RuleBase" id="RU361169"/>
    </source>
</evidence>
<dbReference type="SUPFAM" id="SSF51126">
    <property type="entry name" value="Pectin lyase-like"/>
    <property type="match status" value="1"/>
</dbReference>
<dbReference type="Proteomes" id="UP000297635">
    <property type="component" value="Unassembled WGS sequence"/>
</dbReference>
<keyword evidence="5" id="KW-0732">Signal</keyword>
<dbReference type="PROSITE" id="PS00502">
    <property type="entry name" value="POLYGALACTURONASE"/>
    <property type="match status" value="1"/>
</dbReference>
<comment type="caution">
    <text evidence="6">The sequence shown here is derived from an EMBL/GenBank/DDBJ whole genome shotgun (WGS) entry which is preliminary data.</text>
</comment>
<dbReference type="InterPro" id="IPR000743">
    <property type="entry name" value="Glyco_hydro_28"/>
</dbReference>
<sequence length="467" mass="52265">MRKFLLPLVALGLSMSVSAAPLTPKEAWEKIYPEVEAQIKAPTFRDRDYNLLDYGKRSETPGFLYTEMINSLIDRCSKEGGGRVIIPAGSWLTGPITLKSNVNLHLEAGATLLFTSDLKEYPLVLTRWEGVDCYNYQPMIYAYEQTNIAITGHGVIDGGADRTNWWAMCGAHHFGYQEGMVSQRIGRPLLLEWNEKEIPVEKRILGDGYGMRVQLVNPVKCKNVLIEGVTMLRAPFWVMHPLLCENLTVRGVHVQNDGPNGDGCDPESCKNVLIEGCFFDTGDDCIAIKSGRNRDGRRWNIPTENVIVRHCRMENGHGGVVVGSEISGGFKNLFVEDCIMDSPELDRVIRIKTNSCRGGVIEDIFVRNVQVGQCNEAVLKINLVYDKKEICQRDFYPVVKNVFLENVTCNKSKFGVKIEGFEDRCNINNIIVKDCTFNGVTTDSNSIIGKTEGVKFINLKLNGKVVK</sequence>
<evidence type="ECO:0000256" key="2">
    <source>
        <dbReference type="ARBA" id="ARBA00022801"/>
    </source>
</evidence>
<protein>
    <submittedName>
        <fullName evidence="6">Glycoside hydrolase family 28 protein</fullName>
    </submittedName>
</protein>
<accession>A0A4Z0V6H4</accession>
<dbReference type="PANTHER" id="PTHR31339:SF9">
    <property type="entry name" value="PLASMIN AND FIBRONECTIN-BINDING PROTEIN A"/>
    <property type="match status" value="1"/>
</dbReference>
<organism evidence="6 7">
    <name type="scientific">Duncaniella freteri</name>
    <dbReference type="NCBI Taxonomy" id="2530391"/>
    <lineage>
        <taxon>Bacteria</taxon>
        <taxon>Pseudomonadati</taxon>
        <taxon>Bacteroidota</taxon>
        <taxon>Bacteroidia</taxon>
        <taxon>Bacteroidales</taxon>
        <taxon>Muribaculaceae</taxon>
        <taxon>Duncaniella</taxon>
    </lineage>
</organism>
<dbReference type="PANTHER" id="PTHR31339">
    <property type="entry name" value="PECTIN LYASE-RELATED"/>
    <property type="match status" value="1"/>
</dbReference>
<evidence type="ECO:0000256" key="3">
    <source>
        <dbReference type="ARBA" id="ARBA00023295"/>
    </source>
</evidence>
<dbReference type="GO" id="GO:0005975">
    <property type="term" value="P:carbohydrate metabolic process"/>
    <property type="evidence" value="ECO:0007669"/>
    <property type="project" value="InterPro"/>
</dbReference>
<dbReference type="AlphaFoldDB" id="A0A4Z0V6H4"/>
<feature type="chain" id="PRO_5021391776" evidence="5">
    <location>
        <begin position="20"/>
        <end position="467"/>
    </location>
</feature>
<reference evidence="6 7" key="1">
    <citation type="submission" date="2019-02" db="EMBL/GenBank/DDBJ databases">
        <title>Isolation and identification of novel species under the genus Muribaculum.</title>
        <authorList>
            <person name="Miyake S."/>
            <person name="Ding Y."/>
            <person name="Low A."/>
            <person name="Soh M."/>
            <person name="Seedorf H."/>
        </authorList>
    </citation>
    <scope>NUCLEOTIDE SEQUENCE [LARGE SCALE GENOMIC DNA]</scope>
    <source>
        <strain evidence="6 7">TLL-A3</strain>
    </source>
</reference>
<dbReference type="RefSeq" id="WP_135469782.1">
    <property type="nucleotide sequence ID" value="NZ_SJSA01000001.1"/>
</dbReference>
<feature type="signal peptide" evidence="5">
    <location>
        <begin position="1"/>
        <end position="19"/>
    </location>
</feature>
<comment type="similarity">
    <text evidence="1 4">Belongs to the glycosyl hydrolase 28 family.</text>
</comment>
<dbReference type="InterPro" id="IPR051801">
    <property type="entry name" value="GH28_Enzymes"/>
</dbReference>
<dbReference type="InterPro" id="IPR011050">
    <property type="entry name" value="Pectin_lyase_fold/virulence"/>
</dbReference>
<evidence type="ECO:0000313" key="6">
    <source>
        <dbReference type="EMBL" id="TGG39323.1"/>
    </source>
</evidence>
<keyword evidence="2 4" id="KW-0378">Hydrolase</keyword>